<dbReference type="EMBL" id="BHVQ01000001">
    <property type="protein sequence ID" value="GCA78181.1"/>
    <property type="molecule type" value="Genomic_DNA"/>
</dbReference>
<dbReference type="Proteomes" id="UP000324689">
    <property type="component" value="Unassembled WGS sequence"/>
</dbReference>
<proteinExistence type="predicted"/>
<dbReference type="RefSeq" id="WP_253852256.1">
    <property type="nucleotide sequence ID" value="NZ_BHVQ01000001.1"/>
</dbReference>
<gene>
    <name evidence="1" type="ORF">MiTs_00159</name>
</gene>
<organism evidence="1 2">
    <name type="scientific">Microcystis aeruginosa NIES-2521</name>
    <dbReference type="NCBI Taxonomy" id="2303983"/>
    <lineage>
        <taxon>Bacteria</taxon>
        <taxon>Bacillati</taxon>
        <taxon>Cyanobacteriota</taxon>
        <taxon>Cyanophyceae</taxon>
        <taxon>Oscillatoriophycideae</taxon>
        <taxon>Chroococcales</taxon>
        <taxon>Microcystaceae</taxon>
        <taxon>Microcystis</taxon>
    </lineage>
</organism>
<name>A0A5A5RY66_MICAE</name>
<accession>A0A5A5RY66</accession>
<sequence length="133" mass="15831">MYYVRYKALEIVGRLDEQKIDESKALSELEKLKQIDYNNAILNELIEEIIFRKDAREVRRLMERNQFSEAIKKAKRSRSQKLRHITAQLCLTLLIENSQKLPPELLIELVRSAYELCPDAPEFREVYKLLHII</sequence>
<evidence type="ECO:0000313" key="2">
    <source>
        <dbReference type="Proteomes" id="UP000324689"/>
    </source>
</evidence>
<evidence type="ECO:0000313" key="1">
    <source>
        <dbReference type="EMBL" id="GCA78181.1"/>
    </source>
</evidence>
<comment type="caution">
    <text evidence="1">The sequence shown here is derived from an EMBL/GenBank/DDBJ whole genome shotgun (WGS) entry which is preliminary data.</text>
</comment>
<reference evidence="1 2" key="1">
    <citation type="submission" date="2018-09" db="EMBL/GenBank/DDBJ databases">
        <title>Evolutionary history of phycoerythrin pigmentation in the water bloom-forming cyanobacterium Microcystis aeruginosa.</title>
        <authorList>
            <person name="Tanabe Y."/>
            <person name="Tanabe Y."/>
            <person name="Yamaguchi H."/>
        </authorList>
    </citation>
    <scope>NUCLEOTIDE SEQUENCE [LARGE SCALE GENOMIC DNA]</scope>
    <source>
        <strain evidence="1 2">NIES-2521</strain>
    </source>
</reference>
<dbReference type="AlphaFoldDB" id="A0A5A5RY66"/>
<protein>
    <submittedName>
        <fullName evidence="1">Uncharacterized protein</fullName>
    </submittedName>
</protein>